<dbReference type="RefSeq" id="WP_010950969.1">
    <property type="nucleotide sequence ID" value="NC_002946.2"/>
</dbReference>
<dbReference type="Gene3D" id="1.10.10.10">
    <property type="entry name" value="Winged helix-like DNA-binding domain superfamily/Winged helix DNA-binding domain"/>
    <property type="match status" value="1"/>
</dbReference>
<evidence type="ECO:0000313" key="3">
    <source>
        <dbReference type="Proteomes" id="UP000000535"/>
    </source>
</evidence>
<dbReference type="EMBL" id="AE004969">
    <property type="protein sequence ID" value="AAW88779.1"/>
    <property type="molecule type" value="Genomic_DNA"/>
</dbReference>
<organism evidence="2 3">
    <name type="scientific">Neisseria gonorrhoeae (strain ATCC 700825 / FA 1090)</name>
    <dbReference type="NCBI Taxonomy" id="242231"/>
    <lineage>
        <taxon>Bacteria</taxon>
        <taxon>Pseudomonadati</taxon>
        <taxon>Pseudomonadota</taxon>
        <taxon>Betaproteobacteria</taxon>
        <taxon>Neisseriales</taxon>
        <taxon>Neisseriaceae</taxon>
        <taxon>Neisseria</taxon>
    </lineage>
</organism>
<dbReference type="SUPFAM" id="SSF144020">
    <property type="entry name" value="FdhE-like"/>
    <property type="match status" value="1"/>
</dbReference>
<dbReference type="CDD" id="cd22319">
    <property type="entry name" value="DpnI-like"/>
    <property type="match status" value="1"/>
</dbReference>
<dbReference type="STRING" id="242231.NGO_0007"/>
<dbReference type="Pfam" id="PF17726">
    <property type="entry name" value="DpnI_C"/>
    <property type="match status" value="1"/>
</dbReference>
<keyword evidence="3" id="KW-1185">Reference proteome</keyword>
<keyword evidence="2" id="KW-0540">Nuclease</keyword>
<dbReference type="Gene3D" id="3.40.50.150">
    <property type="entry name" value="Vaccinia Virus protein VP39"/>
    <property type="match status" value="1"/>
</dbReference>
<dbReference type="HOGENOM" id="CLU_095681_0_0_4"/>
<dbReference type="InterPro" id="IPR043025">
    <property type="entry name" value="DRP_PD-(D/E)XK_dom"/>
</dbReference>
<dbReference type="InterPro" id="IPR024064">
    <property type="entry name" value="FdhE-like_sf"/>
</dbReference>
<gene>
    <name evidence="2" type="ORF">NGO_0007</name>
</gene>
<name>Q5FAK4_NEIG1</name>
<dbReference type="Pfam" id="PF06044">
    <property type="entry name" value="DpnI"/>
    <property type="match status" value="1"/>
</dbReference>
<dbReference type="InterPro" id="IPR041368">
    <property type="entry name" value="DRP_C"/>
</dbReference>
<dbReference type="SUPFAM" id="SSF53335">
    <property type="entry name" value="S-adenosyl-L-methionine-dependent methyltransferases"/>
    <property type="match status" value="1"/>
</dbReference>
<dbReference type="PATRIC" id="fig|242231.10.peg.8"/>
<dbReference type="InterPro" id="IPR036388">
    <property type="entry name" value="WH-like_DNA-bd_sf"/>
</dbReference>
<proteinExistence type="predicted"/>
<dbReference type="GO" id="GO:0004519">
    <property type="term" value="F:endonuclease activity"/>
    <property type="evidence" value="ECO:0007669"/>
    <property type="project" value="UniProtKB-KW"/>
</dbReference>
<keyword evidence="2" id="KW-0378">Hydrolase</keyword>
<protein>
    <submittedName>
        <fullName evidence="2">Restriction endonuclease</fullName>
    </submittedName>
</protein>
<dbReference type="InterPro" id="IPR010324">
    <property type="entry name" value="DRP"/>
</dbReference>
<evidence type="ECO:0000313" key="2">
    <source>
        <dbReference type="EMBL" id="AAW88779.1"/>
    </source>
</evidence>
<dbReference type="Proteomes" id="UP000000535">
    <property type="component" value="Chromosome"/>
</dbReference>
<dbReference type="InterPro" id="IPR029063">
    <property type="entry name" value="SAM-dependent_MTases_sf"/>
</dbReference>
<dbReference type="AlphaFoldDB" id="Q5FAK4"/>
<accession>Q5FAK4</accession>
<dbReference type="Gene3D" id="3.40.210.30">
    <property type="entry name" value="Dam replacing family, catalytic PD-(D/E)XK domain"/>
    <property type="match status" value="1"/>
</dbReference>
<dbReference type="KEGG" id="ngo:NGO_0007"/>
<reference evidence="3" key="1">
    <citation type="submission" date="2003-03" db="EMBL/GenBank/DDBJ databases">
        <title>The complete genome sequence of Neisseria gonorrhoeae.</title>
        <authorList>
            <person name="Lewis L.A."/>
            <person name="Gillaspy A.F."/>
            <person name="McLaughlin R.E."/>
            <person name="Gipson M."/>
            <person name="Ducey T.F."/>
            <person name="Ownbey T."/>
            <person name="Hartman K."/>
            <person name="Nydick C."/>
            <person name="Carson M.B."/>
            <person name="Vaughn J."/>
            <person name="Thomson C."/>
            <person name="Song L."/>
            <person name="Lin S."/>
            <person name="Yuan X."/>
            <person name="Najar F."/>
            <person name="Zhan M."/>
            <person name="Ren Q."/>
            <person name="Zhu H."/>
            <person name="Qi S."/>
            <person name="Kenton S.M."/>
            <person name="Lai H."/>
            <person name="White J.D."/>
            <person name="Clifton S."/>
            <person name="Roe B.A."/>
            <person name="Dyer D.W."/>
        </authorList>
    </citation>
    <scope>NUCLEOTIDE SEQUENCE [LARGE SCALE GENOMIC DNA]</scope>
    <source>
        <strain evidence="3">ATCC 700825 / FA 1090</strain>
    </source>
</reference>
<keyword evidence="2" id="KW-0255">Endonuclease</keyword>
<dbReference type="REBASE" id="5852">
    <property type="entry name" value="NgoAVI"/>
</dbReference>
<feature type="domain" description="Dam-replacing protein HTH" evidence="1">
    <location>
        <begin position="184"/>
        <end position="252"/>
    </location>
</feature>
<sequence>MNLFFDTQLGKQQNKATHKIRVMSEAWLEKNGYCPCCGSKPMQRFANNKPVADLFCPNCHEQYELKSKNQKTIGNSVPDGAYRTMLERIRSDTNPNFFFLAYKKADYSIRQLVLVPKHFITPDMIIPRNKGIKNRPHHIMCSINLAPLPESGKIFLIDDSRIIEPETVLKKWQSNLFLRNQNAERKDWLLAVMKCIDQLTEEFTLSQMYEFENKLSIQFPQNNHIKDKIRQQLQILRDQNMIEFIGRGLYKKNRQIAPNSQGVLISNHDTEFTRNIYSSAILKTVEVQRNIAAKGSSRKKVGELLAIYD</sequence>
<evidence type="ECO:0000259" key="1">
    <source>
        <dbReference type="Pfam" id="PF17726"/>
    </source>
</evidence>